<dbReference type="InterPro" id="IPR004963">
    <property type="entry name" value="PAE/NOTUM"/>
</dbReference>
<sequence>MAGIQFPANEKGDRSTTSFNKEVFSAMANSLGAKDLEDKIKSEKDWRHKYSVHLDQVVERTLKLQDASALSAVLTKGLEKARSMDFESGSVAPGALSQAMTASAAKFTTSKVAGSGSVVTDLVVPYNGHQLKGSELEGQCDQWSSYGTMEADCATAIKNGAKKLGEMKGRTFLVLGAGSELGPVRPLLEAGATVAAVATRRPKRWAELIALARKSAGTLLLPVSPQSGEVKNDEDLAAVAGADLLTETPQILEWLLRCGREATGKVTMGTYLYADGEANVRLTAASDFIVEALKSLGKDKVSFAYLSSCSTSTAIPAEAIQAQEANFNTAGRWATMFGERQNCKKLDDGTFFLSGFEVLQGPNYALAQMMRQWRAALLHMEGFTVSAPMAPICRTESVVHNATMAVLLEGIAHFPPQESYDAETGRMAMLAILISDLTEPSPKLASPLHVVTRKAFHSGIWRTPFVMASLGKTTWFLGKVEREYMASILGALHVMAWEALEEACIAKDEFAGEQLQDIGKKYLKRPGLPTRVQMGCLSSCLGPWLPAFLQELNEILEQLRRKVTPEKVKSFPHGLRPARPLLPQFSFGRCRKSRRGPSLSFAPRGPCAMRSWLVLCFLLPVEGDFNSWSLVLLEDALKEKGAACLDGSPPGYFIEKGWGSGEQKWIVHFLGSGWCLSLEDCLARSKTPLGSTKNYSHDPNETQKQKILEMGDGGVHGYLSNRSEVNPDFYNWNKVFALYCDGSSRNSEVEGAVAVGNESIYFRGHRILEATIASIKERMGRSQSATDFIVGGCSAGGLTVYLHLDYIRRLMPQHVRVVGLPQCGMFMDQPDYTGKPSYTPLYANIFNLMGMVKSPSLHQGCVEKYPQEPWKCFMAQYVMPFIQTPFFAVNSFYDSWQFQEMLHLPGDCAFQQKCNRDQRASQHNLRDIMVMNFTSSAKNQSYFLYSCVSHCQYMNLDYGWRTLSVSGGTLQSAVRHWYFQKLTFRGVSILDEPNENPSCYKASTGLKGRAREVMVV</sequence>
<protein>
    <submittedName>
        <fullName evidence="2">Pectin acetylesterase 5</fullName>
    </submittedName>
</protein>
<dbReference type="PANTHER" id="PTHR21562">
    <property type="entry name" value="NOTUM-RELATED"/>
    <property type="match status" value="1"/>
</dbReference>
<organism evidence="1">
    <name type="scientific">Cladocopium goreaui</name>
    <dbReference type="NCBI Taxonomy" id="2562237"/>
    <lineage>
        <taxon>Eukaryota</taxon>
        <taxon>Sar</taxon>
        <taxon>Alveolata</taxon>
        <taxon>Dinophyceae</taxon>
        <taxon>Suessiales</taxon>
        <taxon>Symbiodiniaceae</taxon>
        <taxon>Cladocopium</taxon>
    </lineage>
</organism>
<dbReference type="PANTHER" id="PTHR21562:SF67">
    <property type="entry name" value="PECTIN ACETYLESTERASE"/>
    <property type="match status" value="1"/>
</dbReference>
<evidence type="ECO:0000313" key="3">
    <source>
        <dbReference type="Proteomes" id="UP001152797"/>
    </source>
</evidence>
<evidence type="ECO:0000313" key="1">
    <source>
        <dbReference type="EMBL" id="CAI4020432.1"/>
    </source>
</evidence>
<dbReference type="GO" id="GO:0016787">
    <property type="term" value="F:hydrolase activity"/>
    <property type="evidence" value="ECO:0007669"/>
    <property type="project" value="InterPro"/>
</dbReference>
<dbReference type="EMBL" id="CAMXCT020006811">
    <property type="protein sequence ID" value="CAL1173807.1"/>
    <property type="molecule type" value="Genomic_DNA"/>
</dbReference>
<dbReference type="AlphaFoldDB" id="A0A9P1GTC9"/>
<reference evidence="1" key="1">
    <citation type="submission" date="2022-10" db="EMBL/GenBank/DDBJ databases">
        <authorList>
            <person name="Chen Y."/>
            <person name="Dougan E. K."/>
            <person name="Chan C."/>
            <person name="Rhodes N."/>
            <person name="Thang M."/>
        </authorList>
    </citation>
    <scope>NUCLEOTIDE SEQUENCE</scope>
</reference>
<reference evidence="2 3" key="2">
    <citation type="submission" date="2024-05" db="EMBL/GenBank/DDBJ databases">
        <authorList>
            <person name="Chen Y."/>
            <person name="Shah S."/>
            <person name="Dougan E. K."/>
            <person name="Thang M."/>
            <person name="Chan C."/>
        </authorList>
    </citation>
    <scope>NUCLEOTIDE SEQUENCE [LARGE SCALE GENOMIC DNA]</scope>
</reference>
<name>A0A9P1GTC9_9DINO</name>
<comment type="caution">
    <text evidence="1">The sequence shown here is derived from an EMBL/GenBank/DDBJ whole genome shotgun (WGS) entry which is preliminary data.</text>
</comment>
<keyword evidence="3" id="KW-1185">Reference proteome</keyword>
<dbReference type="OrthoDB" id="46988at2759"/>
<dbReference type="EMBL" id="CAMXCT010006811">
    <property type="protein sequence ID" value="CAI4020432.1"/>
    <property type="molecule type" value="Genomic_DNA"/>
</dbReference>
<gene>
    <name evidence="1" type="ORF">C1SCF055_LOCUS44849</name>
</gene>
<dbReference type="EMBL" id="CAMXCT030006811">
    <property type="protein sequence ID" value="CAL4807744.1"/>
    <property type="molecule type" value="Genomic_DNA"/>
</dbReference>
<accession>A0A9P1GTC9</accession>
<evidence type="ECO:0000313" key="2">
    <source>
        <dbReference type="EMBL" id="CAL4807744.1"/>
    </source>
</evidence>
<dbReference type="Pfam" id="PF03283">
    <property type="entry name" value="PAE"/>
    <property type="match status" value="1"/>
</dbReference>
<proteinExistence type="predicted"/>
<dbReference type="Proteomes" id="UP001152797">
    <property type="component" value="Unassembled WGS sequence"/>
</dbReference>